<organism evidence="1 2">
    <name type="scientific">Gibbsiella dentisursi</name>
    <dbReference type="NCBI Taxonomy" id="796890"/>
    <lineage>
        <taxon>Bacteria</taxon>
        <taxon>Pseudomonadati</taxon>
        <taxon>Pseudomonadota</taxon>
        <taxon>Gammaproteobacteria</taxon>
        <taxon>Enterobacterales</taxon>
        <taxon>Yersiniaceae</taxon>
        <taxon>Gibbsiella</taxon>
    </lineage>
</organism>
<gene>
    <name evidence="1" type="ORF">GCM10022405_20770</name>
</gene>
<comment type="caution">
    <text evidence="1">The sequence shown here is derived from an EMBL/GenBank/DDBJ whole genome shotgun (WGS) entry which is preliminary data.</text>
</comment>
<reference evidence="2" key="1">
    <citation type="journal article" date="2019" name="Int. J. Syst. Evol. Microbiol.">
        <title>The Global Catalogue of Microorganisms (GCM) 10K type strain sequencing project: providing services to taxonomists for standard genome sequencing and annotation.</title>
        <authorList>
            <consortium name="The Broad Institute Genomics Platform"/>
            <consortium name="The Broad Institute Genome Sequencing Center for Infectious Disease"/>
            <person name="Wu L."/>
            <person name="Ma J."/>
        </authorList>
    </citation>
    <scope>NUCLEOTIDE SEQUENCE [LARGE SCALE GENOMIC DNA]</scope>
    <source>
        <strain evidence="2">JCM 17201</strain>
    </source>
</reference>
<dbReference type="EMBL" id="BAABDG010000002">
    <property type="protein sequence ID" value="GAA3895183.1"/>
    <property type="molecule type" value="Genomic_DNA"/>
</dbReference>
<sequence>MGAAPNDPAPAPYQAAAARLPSLCHCASTAGYDRRPCLSRLKPPSWRFRLCYVPPFGAFNGFHTRAPLTT</sequence>
<evidence type="ECO:0000313" key="2">
    <source>
        <dbReference type="Proteomes" id="UP001499994"/>
    </source>
</evidence>
<dbReference type="Proteomes" id="UP001499994">
    <property type="component" value="Unassembled WGS sequence"/>
</dbReference>
<accession>A0ABP7L538</accession>
<proteinExistence type="predicted"/>
<name>A0ABP7L538_9GAMM</name>
<protein>
    <submittedName>
        <fullName evidence="1">Uncharacterized protein</fullName>
    </submittedName>
</protein>
<evidence type="ECO:0000313" key="1">
    <source>
        <dbReference type="EMBL" id="GAA3895183.1"/>
    </source>
</evidence>
<keyword evidence="2" id="KW-1185">Reference proteome</keyword>